<keyword evidence="8" id="KW-0560">Oxidoreductase</keyword>
<keyword evidence="5" id="KW-0812">Transmembrane</keyword>
<dbReference type="Proteomes" id="UP000316621">
    <property type="component" value="Chromosome 1"/>
</dbReference>
<keyword evidence="11" id="KW-0472">Membrane</keyword>
<comment type="subcellular location">
    <subcellularLocation>
        <location evidence="2">Membrane</location>
        <topology evidence="2">Single-pass membrane protein</topology>
    </subcellularLocation>
</comment>
<evidence type="ECO:0000313" key="13">
    <source>
        <dbReference type="Proteomes" id="UP000316621"/>
    </source>
</evidence>
<dbReference type="InterPro" id="IPR052306">
    <property type="entry name" value="CYP450_71D"/>
</dbReference>
<dbReference type="GO" id="GO:0020037">
    <property type="term" value="F:heme binding"/>
    <property type="evidence" value="ECO:0007669"/>
    <property type="project" value="InterPro"/>
</dbReference>
<dbReference type="SUPFAM" id="SSF48264">
    <property type="entry name" value="Cytochrome P450"/>
    <property type="match status" value="1"/>
</dbReference>
<dbReference type="AlphaFoldDB" id="A0A4Y7IE87"/>
<keyword evidence="9" id="KW-0408">Iron</keyword>
<sequence>MTALNQKGWMVTVWTINEIMCIPFGAGRRRYPGVDFGIANVQRLLVHLLYHFGWNLLGGIKPDDLGTLMASTWIQKRKWI</sequence>
<evidence type="ECO:0000256" key="9">
    <source>
        <dbReference type="ARBA" id="ARBA00023004"/>
    </source>
</evidence>
<evidence type="ECO:0000256" key="2">
    <source>
        <dbReference type="ARBA" id="ARBA00004167"/>
    </source>
</evidence>
<evidence type="ECO:0000256" key="11">
    <source>
        <dbReference type="ARBA" id="ARBA00023136"/>
    </source>
</evidence>
<evidence type="ECO:0000256" key="7">
    <source>
        <dbReference type="ARBA" id="ARBA00022989"/>
    </source>
</evidence>
<keyword evidence="7" id="KW-1133">Transmembrane helix</keyword>
<dbReference type="PANTHER" id="PTHR47953">
    <property type="entry name" value="OS08G0105600 PROTEIN"/>
    <property type="match status" value="1"/>
</dbReference>
<evidence type="ECO:0000313" key="12">
    <source>
        <dbReference type="EMBL" id="RZC46080.1"/>
    </source>
</evidence>
<evidence type="ECO:0000256" key="1">
    <source>
        <dbReference type="ARBA" id="ARBA00001971"/>
    </source>
</evidence>
<keyword evidence="6" id="KW-0479">Metal-binding</keyword>
<dbReference type="InterPro" id="IPR036396">
    <property type="entry name" value="Cyt_P450_sf"/>
</dbReference>
<dbReference type="Gene3D" id="1.10.630.10">
    <property type="entry name" value="Cytochrome P450"/>
    <property type="match status" value="1"/>
</dbReference>
<organism evidence="12 13">
    <name type="scientific">Papaver somniferum</name>
    <name type="common">Opium poppy</name>
    <dbReference type="NCBI Taxonomy" id="3469"/>
    <lineage>
        <taxon>Eukaryota</taxon>
        <taxon>Viridiplantae</taxon>
        <taxon>Streptophyta</taxon>
        <taxon>Embryophyta</taxon>
        <taxon>Tracheophyta</taxon>
        <taxon>Spermatophyta</taxon>
        <taxon>Magnoliopsida</taxon>
        <taxon>Ranunculales</taxon>
        <taxon>Papaveraceae</taxon>
        <taxon>Papaveroideae</taxon>
        <taxon>Papaver</taxon>
    </lineage>
</organism>
<keyword evidence="13" id="KW-1185">Reference proteome</keyword>
<dbReference type="GO" id="GO:0016705">
    <property type="term" value="F:oxidoreductase activity, acting on paired donors, with incorporation or reduction of molecular oxygen"/>
    <property type="evidence" value="ECO:0007669"/>
    <property type="project" value="InterPro"/>
</dbReference>
<proteinExistence type="inferred from homology"/>
<evidence type="ECO:0000256" key="4">
    <source>
        <dbReference type="ARBA" id="ARBA00022617"/>
    </source>
</evidence>
<dbReference type="GO" id="GO:0005506">
    <property type="term" value="F:iron ion binding"/>
    <property type="evidence" value="ECO:0007669"/>
    <property type="project" value="InterPro"/>
</dbReference>
<gene>
    <name evidence="12" type="ORF">C5167_039051</name>
</gene>
<dbReference type="PANTHER" id="PTHR47953:SF19">
    <property type="entry name" value="OS06G0641600 PROTEIN"/>
    <property type="match status" value="1"/>
</dbReference>
<evidence type="ECO:0000256" key="6">
    <source>
        <dbReference type="ARBA" id="ARBA00022723"/>
    </source>
</evidence>
<evidence type="ECO:0000256" key="10">
    <source>
        <dbReference type="ARBA" id="ARBA00023033"/>
    </source>
</evidence>
<evidence type="ECO:0000256" key="8">
    <source>
        <dbReference type="ARBA" id="ARBA00023002"/>
    </source>
</evidence>
<evidence type="ECO:0000256" key="5">
    <source>
        <dbReference type="ARBA" id="ARBA00022692"/>
    </source>
</evidence>
<reference evidence="12 13" key="1">
    <citation type="journal article" date="2018" name="Science">
        <title>The opium poppy genome and morphinan production.</title>
        <authorList>
            <person name="Guo L."/>
            <person name="Winzer T."/>
            <person name="Yang X."/>
            <person name="Li Y."/>
            <person name="Ning Z."/>
            <person name="He Z."/>
            <person name="Teodor R."/>
            <person name="Lu Y."/>
            <person name="Bowser T.A."/>
            <person name="Graham I.A."/>
            <person name="Ye K."/>
        </authorList>
    </citation>
    <scope>NUCLEOTIDE SEQUENCE [LARGE SCALE GENOMIC DNA]</scope>
    <source>
        <strain evidence="13">cv. HN1</strain>
        <tissue evidence="12">Leaves</tissue>
    </source>
</reference>
<keyword evidence="4" id="KW-0349">Heme</keyword>
<accession>A0A4Y7IE87</accession>
<dbReference type="Gramene" id="RZC46080">
    <property type="protein sequence ID" value="RZC46080"/>
    <property type="gene ID" value="C5167_039051"/>
</dbReference>
<comment type="cofactor">
    <cofactor evidence="1">
        <name>heme</name>
        <dbReference type="ChEBI" id="CHEBI:30413"/>
    </cofactor>
</comment>
<keyword evidence="10" id="KW-0503">Monooxygenase</keyword>
<evidence type="ECO:0000256" key="3">
    <source>
        <dbReference type="ARBA" id="ARBA00010617"/>
    </source>
</evidence>
<name>A0A4Y7IE87_PAPSO</name>
<dbReference type="GO" id="GO:0004497">
    <property type="term" value="F:monooxygenase activity"/>
    <property type="evidence" value="ECO:0007669"/>
    <property type="project" value="UniProtKB-KW"/>
</dbReference>
<comment type="similarity">
    <text evidence="3">Belongs to the cytochrome P450 family.</text>
</comment>
<protein>
    <submittedName>
        <fullName evidence="12">Uncharacterized protein</fullName>
    </submittedName>
</protein>
<dbReference type="GO" id="GO:0016020">
    <property type="term" value="C:membrane"/>
    <property type="evidence" value="ECO:0007669"/>
    <property type="project" value="UniProtKB-SubCell"/>
</dbReference>
<dbReference type="EMBL" id="CM010715">
    <property type="protein sequence ID" value="RZC46080.1"/>
    <property type="molecule type" value="Genomic_DNA"/>
</dbReference>